<comment type="caution">
    <text evidence="3">The sequence shown here is derived from an EMBL/GenBank/DDBJ whole genome shotgun (WGS) entry which is preliminary data.</text>
</comment>
<organism evidence="3 4">
    <name type="scientific">Venturia nashicola</name>
    <dbReference type="NCBI Taxonomy" id="86259"/>
    <lineage>
        <taxon>Eukaryota</taxon>
        <taxon>Fungi</taxon>
        <taxon>Dikarya</taxon>
        <taxon>Ascomycota</taxon>
        <taxon>Pezizomycotina</taxon>
        <taxon>Dothideomycetes</taxon>
        <taxon>Pleosporomycetidae</taxon>
        <taxon>Venturiales</taxon>
        <taxon>Venturiaceae</taxon>
        <taxon>Venturia</taxon>
    </lineage>
</organism>
<feature type="region of interest" description="Disordered" evidence="1">
    <location>
        <begin position="313"/>
        <end position="339"/>
    </location>
</feature>
<feature type="compositionally biased region" description="Acidic residues" evidence="1">
    <location>
        <begin position="269"/>
        <end position="291"/>
    </location>
</feature>
<feature type="compositionally biased region" description="Acidic residues" evidence="1">
    <location>
        <begin position="497"/>
        <end position="517"/>
    </location>
</feature>
<accession>A0A4Z1PCL7</accession>
<gene>
    <name evidence="3" type="ORF">E6O75_ATG00028</name>
</gene>
<feature type="compositionally biased region" description="Polar residues" evidence="1">
    <location>
        <begin position="528"/>
        <end position="541"/>
    </location>
</feature>
<dbReference type="EMBL" id="SNSC02000001">
    <property type="protein sequence ID" value="TID27261.1"/>
    <property type="molecule type" value="Genomic_DNA"/>
</dbReference>
<evidence type="ECO:0000313" key="4">
    <source>
        <dbReference type="Proteomes" id="UP000298493"/>
    </source>
</evidence>
<sequence length="591" mass="69345">MVPIYIFALILALILALISILLYHSSPNSSIKFSNRGTQNIVNDNNLIHTHNQPTPTTTAAAMSLISEAPIKAHLEKIHEQNRQLTKTLNSRNIPLRTPYESELEPFPELSAQILFTGPLKTYINDLPPTHAHTIRGVSHAPAHLSPDSQESLKNYEERIQHRWCNSLSHWERRGEMHARTLDGKIGQIPPVPAKCLAWGESYRRYAEEDEKTLRRSYIEHIRPHDVWDDANLDRARREQESLWLEDHHQQQEEEEAMDDQGEDHSEDHPEEEDDQDQDYPDEYSGVEDDQAPIRHGLWDQELYDRARQGHREEFQQDDHHQAHPSQDQSPQDQKYDPTAYYDAPVQRNHYEGRIPIYLTPHEAEQYFRGQQGQAPCYPVPHPQGQHQQAPHHHQAPLSEILHQTQSTQHRATFAQWQESERKLTDELEKRSRAANQKRVQHLHEEEEREHRTVFQEWQENERRTSDELEGRSRAALRERVSHLHEADEREQRNQEQEQEQEPEQEDDDDVEDDEDEEWRRQLEHAETQQSLATPPAQSQPAEEIPHGGEHTQSNGIYQFEMLIPQNPKRKRELSCTSGPQPKQTKRKKKQ</sequence>
<proteinExistence type="predicted"/>
<evidence type="ECO:0000256" key="1">
    <source>
        <dbReference type="SAM" id="MobiDB-lite"/>
    </source>
</evidence>
<keyword evidence="2" id="KW-0812">Transmembrane</keyword>
<feature type="compositionally biased region" description="Basic and acidic residues" evidence="1">
    <location>
        <begin position="313"/>
        <end position="322"/>
    </location>
</feature>
<feature type="compositionally biased region" description="Polar residues" evidence="1">
    <location>
        <begin position="324"/>
        <end position="333"/>
    </location>
</feature>
<dbReference type="AlphaFoldDB" id="A0A4Z1PCL7"/>
<feature type="region of interest" description="Disordered" evidence="1">
    <location>
        <begin position="249"/>
        <end position="295"/>
    </location>
</feature>
<evidence type="ECO:0000313" key="3">
    <source>
        <dbReference type="EMBL" id="TID27261.1"/>
    </source>
</evidence>
<feature type="region of interest" description="Disordered" evidence="1">
    <location>
        <begin position="425"/>
        <end position="591"/>
    </location>
</feature>
<feature type="compositionally biased region" description="Basic and acidic residues" evidence="1">
    <location>
        <begin position="442"/>
        <end position="496"/>
    </location>
</feature>
<keyword evidence="2" id="KW-0472">Membrane</keyword>
<protein>
    <submittedName>
        <fullName evidence="3">Uncharacterized protein</fullName>
    </submittedName>
</protein>
<feature type="transmembrane region" description="Helical" evidence="2">
    <location>
        <begin position="6"/>
        <end position="23"/>
    </location>
</feature>
<feature type="compositionally biased region" description="Acidic residues" evidence="1">
    <location>
        <begin position="253"/>
        <end position="262"/>
    </location>
</feature>
<name>A0A4Z1PCL7_9PEZI</name>
<feature type="compositionally biased region" description="Basic and acidic residues" evidence="1">
    <location>
        <begin position="518"/>
        <end position="527"/>
    </location>
</feature>
<reference evidence="3 4" key="1">
    <citation type="submission" date="2019-04" db="EMBL/GenBank/DDBJ databases">
        <title>High contiguity whole genome sequence and gene annotation resource for two Venturia nashicola isolates.</title>
        <authorList>
            <person name="Prokchorchik M."/>
            <person name="Won K."/>
            <person name="Lee Y."/>
            <person name="Choi E.D."/>
            <person name="Segonzac C."/>
            <person name="Sohn K.H."/>
        </authorList>
    </citation>
    <scope>NUCLEOTIDE SEQUENCE [LARGE SCALE GENOMIC DNA]</scope>
    <source>
        <strain evidence="3 4">PRI2</strain>
    </source>
</reference>
<feature type="region of interest" description="Disordered" evidence="1">
    <location>
        <begin position="373"/>
        <end position="395"/>
    </location>
</feature>
<keyword evidence="4" id="KW-1185">Reference proteome</keyword>
<dbReference type="Proteomes" id="UP000298493">
    <property type="component" value="Unassembled WGS sequence"/>
</dbReference>
<evidence type="ECO:0000256" key="2">
    <source>
        <dbReference type="SAM" id="Phobius"/>
    </source>
</evidence>
<keyword evidence="2" id="KW-1133">Transmembrane helix</keyword>